<dbReference type="Proteomes" id="UP000828390">
    <property type="component" value="Unassembled WGS sequence"/>
</dbReference>
<gene>
    <name evidence="1" type="ORF">DPMN_116900</name>
</gene>
<dbReference type="AlphaFoldDB" id="A0A9D4KPI5"/>
<organism evidence="1 2">
    <name type="scientific">Dreissena polymorpha</name>
    <name type="common">Zebra mussel</name>
    <name type="synonym">Mytilus polymorpha</name>
    <dbReference type="NCBI Taxonomy" id="45954"/>
    <lineage>
        <taxon>Eukaryota</taxon>
        <taxon>Metazoa</taxon>
        <taxon>Spiralia</taxon>
        <taxon>Lophotrochozoa</taxon>
        <taxon>Mollusca</taxon>
        <taxon>Bivalvia</taxon>
        <taxon>Autobranchia</taxon>
        <taxon>Heteroconchia</taxon>
        <taxon>Euheterodonta</taxon>
        <taxon>Imparidentia</taxon>
        <taxon>Neoheterodontei</taxon>
        <taxon>Myida</taxon>
        <taxon>Dreissenoidea</taxon>
        <taxon>Dreissenidae</taxon>
        <taxon>Dreissena</taxon>
    </lineage>
</organism>
<evidence type="ECO:0000313" key="2">
    <source>
        <dbReference type="Proteomes" id="UP000828390"/>
    </source>
</evidence>
<proteinExistence type="predicted"/>
<accession>A0A9D4KPI5</accession>
<reference evidence="1" key="2">
    <citation type="submission" date="2020-11" db="EMBL/GenBank/DDBJ databases">
        <authorList>
            <person name="McCartney M.A."/>
            <person name="Auch B."/>
            <person name="Kono T."/>
            <person name="Mallez S."/>
            <person name="Becker A."/>
            <person name="Gohl D.M."/>
            <person name="Silverstein K.A.T."/>
            <person name="Koren S."/>
            <person name="Bechman K.B."/>
            <person name="Herman A."/>
            <person name="Abrahante J.E."/>
            <person name="Garbe J."/>
        </authorList>
    </citation>
    <scope>NUCLEOTIDE SEQUENCE</scope>
    <source>
        <strain evidence="1">Duluth1</strain>
        <tissue evidence="1">Whole animal</tissue>
    </source>
</reference>
<comment type="caution">
    <text evidence="1">The sequence shown here is derived from an EMBL/GenBank/DDBJ whole genome shotgun (WGS) entry which is preliminary data.</text>
</comment>
<evidence type="ECO:0000313" key="1">
    <source>
        <dbReference type="EMBL" id="KAH3843385.1"/>
    </source>
</evidence>
<sequence>MEDVLDCNSQEMEKYLRYVSHKDFISKCVRHGIVPEGFKINWNIQIDCSDEILNKCEKIKQDASVETHGTHIGSL</sequence>
<reference evidence="1" key="1">
    <citation type="journal article" date="2019" name="bioRxiv">
        <title>The Genome of the Zebra Mussel, Dreissena polymorpha: A Resource for Invasive Species Research.</title>
        <authorList>
            <person name="McCartney M.A."/>
            <person name="Auch B."/>
            <person name="Kono T."/>
            <person name="Mallez S."/>
            <person name="Zhang Y."/>
            <person name="Obille A."/>
            <person name="Becker A."/>
            <person name="Abrahante J.E."/>
            <person name="Garbe J."/>
            <person name="Badalamenti J.P."/>
            <person name="Herman A."/>
            <person name="Mangelson H."/>
            <person name="Liachko I."/>
            <person name="Sullivan S."/>
            <person name="Sone E.D."/>
            <person name="Koren S."/>
            <person name="Silverstein K.A.T."/>
            <person name="Beckman K.B."/>
            <person name="Gohl D.M."/>
        </authorList>
    </citation>
    <scope>NUCLEOTIDE SEQUENCE</scope>
    <source>
        <strain evidence="1">Duluth1</strain>
        <tissue evidence="1">Whole animal</tissue>
    </source>
</reference>
<keyword evidence="2" id="KW-1185">Reference proteome</keyword>
<dbReference type="EMBL" id="JAIWYP010000004">
    <property type="protein sequence ID" value="KAH3843385.1"/>
    <property type="molecule type" value="Genomic_DNA"/>
</dbReference>
<name>A0A9D4KPI5_DREPO</name>
<protein>
    <submittedName>
        <fullName evidence="1">Uncharacterized protein</fullName>
    </submittedName>
</protein>